<dbReference type="Proteomes" id="UP000790787">
    <property type="component" value="Chromosome 21"/>
</dbReference>
<organism evidence="1 2">
    <name type="scientific">Nicotiana tabacum</name>
    <name type="common">Common tobacco</name>
    <dbReference type="NCBI Taxonomy" id="4097"/>
    <lineage>
        <taxon>Eukaryota</taxon>
        <taxon>Viridiplantae</taxon>
        <taxon>Streptophyta</taxon>
        <taxon>Embryophyta</taxon>
        <taxon>Tracheophyta</taxon>
        <taxon>Spermatophyta</taxon>
        <taxon>Magnoliopsida</taxon>
        <taxon>eudicotyledons</taxon>
        <taxon>Gunneridae</taxon>
        <taxon>Pentapetalae</taxon>
        <taxon>asterids</taxon>
        <taxon>lamiids</taxon>
        <taxon>Solanales</taxon>
        <taxon>Solanaceae</taxon>
        <taxon>Nicotianoideae</taxon>
        <taxon>Nicotianeae</taxon>
        <taxon>Nicotiana</taxon>
    </lineage>
</organism>
<proteinExistence type="predicted"/>
<protein>
    <submittedName>
        <fullName evidence="2">Glutamic acid-rich protein-like</fullName>
    </submittedName>
</protein>
<accession>A0A1S4DG57</accession>
<dbReference type="PANTHER" id="PTHR33448">
    <property type="entry name" value="CHLOROPLAST PROTEIN HCF243-RELATED"/>
    <property type="match status" value="1"/>
</dbReference>
<dbReference type="AlphaFoldDB" id="A0A1S4DG57"/>
<dbReference type="PANTHER" id="PTHR33448:SF19">
    <property type="entry name" value="CALPONIN HOMOLOGY DOMAIN-CONTAINING PROTEIN DDB_G0272472-LIKE"/>
    <property type="match status" value="1"/>
</dbReference>
<dbReference type="KEGG" id="nta:107829394"/>
<dbReference type="PaxDb" id="4097-A0A1S4DG57"/>
<dbReference type="STRING" id="4097.A0A1S4DG57"/>
<dbReference type="GeneID" id="107829394"/>
<gene>
    <name evidence="2" type="primary">LOC107829394</name>
</gene>
<keyword evidence="1" id="KW-1185">Reference proteome</keyword>
<dbReference type="OMA" id="ECPEMGE"/>
<reference evidence="1" key="1">
    <citation type="journal article" date="2014" name="Nat. Commun.">
        <title>The tobacco genome sequence and its comparison with those of tomato and potato.</title>
        <authorList>
            <person name="Sierro N."/>
            <person name="Battey J.N."/>
            <person name="Ouadi S."/>
            <person name="Bakaher N."/>
            <person name="Bovet L."/>
            <person name="Willig A."/>
            <person name="Goepfert S."/>
            <person name="Peitsch M.C."/>
            <person name="Ivanov N.V."/>
        </authorList>
    </citation>
    <scope>NUCLEOTIDE SEQUENCE [LARGE SCALE GENOMIC DNA]</scope>
</reference>
<sequence length="515" mass="59209">MKTKKKVKHSRSLSKRRGDGSFRKIEQAPDVLNQRSLSVHFQPPQECAAHRNQRWVHLPLTIYEALREFSCLFPCRSSCFSTNEKEKEEKINGSKCAFARWLVALQNGEAEKNRDIEFVVANNGEEEEKERIEEMKSRMRSSRRHVFEDIEFKDIETNVKKKELGVREEEEKARVSICVPPKNALLLMRCRSDPMKMADLTNKFWESPARKVNNEKEEIGENEQVEKELADAEKFELNNELEVIDKGCEETEETSDSVNLVENEEISESVEIMEMEIASSKDEEKLKRIELEPETEQEDEEEKNSSESREDTSEATEEEDETFNSTINKEIEETLLSGHIDEDEEEEIATKSDGEIAATEKNEVEKGDIIKSVLPDCLLMMMYEPKLSMEVSKETWVHSTDFILPEREKQAKSVKKRISIESKPPHPASDNRSDQQLLVPPRSSCCLPAAGVPPMSMATMIEQKLVKAMAYEPFVLTRCKSEPMRTAAAKVAPESCFWKNRKFEPHRPATYGVGF</sequence>
<dbReference type="RefSeq" id="XP_016512350.1">
    <property type="nucleotide sequence ID" value="XM_016656864.1"/>
</dbReference>
<evidence type="ECO:0000313" key="1">
    <source>
        <dbReference type="Proteomes" id="UP000790787"/>
    </source>
</evidence>
<name>A0A1S4DG57_TOBAC</name>
<evidence type="ECO:0000313" key="2">
    <source>
        <dbReference type="RefSeq" id="XP_016512350.1"/>
    </source>
</evidence>
<reference evidence="2" key="2">
    <citation type="submission" date="2025-08" db="UniProtKB">
        <authorList>
            <consortium name="RefSeq"/>
        </authorList>
    </citation>
    <scope>IDENTIFICATION</scope>
</reference>
<dbReference type="OrthoDB" id="1934890at2759"/>